<dbReference type="InterPro" id="IPR051922">
    <property type="entry name" value="Bact_Sporulation_Assoc"/>
</dbReference>
<evidence type="ECO:0000259" key="1">
    <source>
        <dbReference type="Pfam" id="PF08486"/>
    </source>
</evidence>
<dbReference type="EMBL" id="DSZZ01000349">
    <property type="protein sequence ID" value="HGU53322.1"/>
    <property type="molecule type" value="Genomic_DNA"/>
</dbReference>
<dbReference type="InterPro" id="IPR013486">
    <property type="entry name" value="SpoIID/LytB"/>
</dbReference>
<organism evidence="2">
    <name type="scientific">Fervidobacterium pennivorans</name>
    <dbReference type="NCBI Taxonomy" id="93466"/>
    <lineage>
        <taxon>Bacteria</taxon>
        <taxon>Thermotogati</taxon>
        <taxon>Thermotogota</taxon>
        <taxon>Thermotogae</taxon>
        <taxon>Thermotogales</taxon>
        <taxon>Fervidobacteriaceae</taxon>
        <taxon>Fervidobacterium</taxon>
    </lineage>
</organism>
<comment type="caution">
    <text evidence="2">The sequence shown here is derived from an EMBL/GenBank/DDBJ whole genome shotgun (WGS) entry which is preliminary data.</text>
</comment>
<dbReference type="PANTHER" id="PTHR30032">
    <property type="entry name" value="N-ACETYLMURAMOYL-L-ALANINE AMIDASE-RELATED"/>
    <property type="match status" value="1"/>
</dbReference>
<accession>A0A7V4KE16</accession>
<sequence length="818" mass="91942">MKGKGTLSLMFLLLFLFCIKVLGLGYFALDVSLKFPEMVDYNLPFISFESLEEGFSYVYQIKLVDGSYSQIFTTKSPVLNVNLENQGTYKIGAVLTFKNNVLFFGGSEVTVNYDIPTKKVEITMTPNLVKILLTLDVDDVSAPTGKKVKITYEYPDFTIVIPLNINTFPVQMELFPGTYRFSIIEEKDVNSNSILFSTDIGFQSGSFYSLMISFKNKKISLLSNLAKMSKIVAFDATTREVIFEKEGKYKLSNTLLINGKSNVQWSSLLYPGISELFVTFSSGEITDINYVETLPSTVRVLLSSKLSSTGSLVSSSFDYITVKVSQPYFLFVLDNTYQQVANLQSGELIRFQRHFNVLIVETNNGIIGPFGIKSRFYLKPLSSNSSVEIVEKGKKKYFGSFEIVANNDGGLSIINELPIEEYLKTVVSSEMPSTYHPEALKAQAVVARTYTLNKILADRRYARLGANIDDSTNFQAYNFSSTNEKATNAVIETSGEILGYQGKPAATFYYAVSGGYALSPEDVFRMKISYITPKMVAVESELAVFLDDEQAITNFLKNSNVFMLKSLGFPEAVNGYFRWRVEYTPEEILQRLSSLKNLSVLDSSNSEDLKQKFKFIEVLADFINLVLTPNLLEERNATVISELVNDSFKDSSMMTTTDPSMIPTTEENFNMTEQKSGTYQRDYFDFSDNQHEVIVNIYITQRTTGKYVKELVVETNKRLYKIADEQVLKLFSPTGKKVVLRNGIVRSDFTSLPSSFFAVDVVKNDYGYAEKVILYGGGFGHGIGMSQVAANFLAKDYGWDYTTILTFFYPGTVLSKVY</sequence>
<reference evidence="2" key="1">
    <citation type="journal article" date="2020" name="mSystems">
        <title>Genome- and Community-Level Interaction Insights into Carbon Utilization and Element Cycling Functions of Hydrothermarchaeota in Hydrothermal Sediment.</title>
        <authorList>
            <person name="Zhou Z."/>
            <person name="Liu Y."/>
            <person name="Xu W."/>
            <person name="Pan J."/>
            <person name="Luo Z.H."/>
            <person name="Li M."/>
        </authorList>
    </citation>
    <scope>NUCLEOTIDE SEQUENCE [LARGE SCALE GENOMIC DNA]</scope>
    <source>
        <strain evidence="2">SpSt-61</strain>
    </source>
</reference>
<dbReference type="NCBIfam" id="TIGR02669">
    <property type="entry name" value="SpoIID_LytB"/>
    <property type="match status" value="1"/>
</dbReference>
<dbReference type="Pfam" id="PF08486">
    <property type="entry name" value="SpoIID"/>
    <property type="match status" value="1"/>
</dbReference>
<protein>
    <submittedName>
        <fullName evidence="2">SpoIID/LytB domain-containing protein</fullName>
    </submittedName>
</protein>
<dbReference type="InterPro" id="IPR013693">
    <property type="entry name" value="SpoIID/LytB_N"/>
</dbReference>
<feature type="domain" description="Sporulation stage II protein D amidase enhancer LytB N-terminal" evidence="1">
    <location>
        <begin position="408"/>
        <end position="500"/>
    </location>
</feature>
<evidence type="ECO:0000313" key="2">
    <source>
        <dbReference type="EMBL" id="HGU53322.1"/>
    </source>
</evidence>
<name>A0A7V4KE16_FERPE</name>
<dbReference type="PANTHER" id="PTHR30032:SF4">
    <property type="entry name" value="AMIDASE ENHANCER"/>
    <property type="match status" value="1"/>
</dbReference>
<proteinExistence type="predicted"/>
<dbReference type="GO" id="GO:0030288">
    <property type="term" value="C:outer membrane-bounded periplasmic space"/>
    <property type="evidence" value="ECO:0007669"/>
    <property type="project" value="TreeGrafter"/>
</dbReference>
<dbReference type="AlphaFoldDB" id="A0A7V4KE16"/>
<dbReference type="GO" id="GO:0030435">
    <property type="term" value="P:sporulation resulting in formation of a cellular spore"/>
    <property type="evidence" value="ECO:0007669"/>
    <property type="project" value="InterPro"/>
</dbReference>
<gene>
    <name evidence="2" type="ORF">ENT78_07380</name>
</gene>